<name>A0A2N0ZLB7_9BACI</name>
<reference evidence="1 2" key="1">
    <citation type="journal article" date="2010" name="Int. J. Syst. Evol. Microbiol.">
        <title>Bacillus horneckiae sp. nov., isolated from a spacecraft-assembly clean room.</title>
        <authorList>
            <person name="Vaishampayan P."/>
            <person name="Probst A."/>
            <person name="Krishnamurthi S."/>
            <person name="Ghosh S."/>
            <person name="Osman S."/>
            <person name="McDowall A."/>
            <person name="Ruckmani A."/>
            <person name="Mayilraj S."/>
            <person name="Venkateswaran K."/>
        </authorList>
    </citation>
    <scope>NUCLEOTIDE SEQUENCE [LARGE SCALE GENOMIC DNA]</scope>
    <source>
        <strain evidence="2">1PO1SC</strain>
    </source>
</reference>
<dbReference type="Proteomes" id="UP000233343">
    <property type="component" value="Unassembled WGS sequence"/>
</dbReference>
<dbReference type="AlphaFoldDB" id="A0A2N0ZLB7"/>
<evidence type="ECO:0000313" key="1">
    <source>
        <dbReference type="EMBL" id="PKG30292.1"/>
    </source>
</evidence>
<comment type="caution">
    <text evidence="1">The sequence shown here is derived from an EMBL/GenBank/DDBJ whole genome shotgun (WGS) entry which is preliminary data.</text>
</comment>
<proteinExistence type="predicted"/>
<evidence type="ECO:0000313" key="2">
    <source>
        <dbReference type="Proteomes" id="UP000233343"/>
    </source>
</evidence>
<protein>
    <submittedName>
        <fullName evidence="1">Uncharacterized protein</fullName>
    </submittedName>
</protein>
<accession>A0A2N0ZLB7</accession>
<gene>
    <name evidence="1" type="ORF">CWS20_04690</name>
</gene>
<keyword evidence="2" id="KW-1185">Reference proteome</keyword>
<sequence length="77" mass="8927">MLNVNPMKMARCIVELERIYGIRVGNPQRRNDFTIFRFVNGTHMYQTKELFYEYLRGRVVLIVIAEVISSALVGGDC</sequence>
<dbReference type="EMBL" id="PISD01000008">
    <property type="protein sequence ID" value="PKG30292.1"/>
    <property type="molecule type" value="Genomic_DNA"/>
</dbReference>
<organism evidence="1 2">
    <name type="scientific">Cytobacillus horneckiae</name>
    <dbReference type="NCBI Taxonomy" id="549687"/>
    <lineage>
        <taxon>Bacteria</taxon>
        <taxon>Bacillati</taxon>
        <taxon>Bacillota</taxon>
        <taxon>Bacilli</taxon>
        <taxon>Bacillales</taxon>
        <taxon>Bacillaceae</taxon>
        <taxon>Cytobacillus</taxon>
    </lineage>
</organism>